<dbReference type="InterPro" id="IPR015940">
    <property type="entry name" value="UBA"/>
</dbReference>
<name>A0AAV1VTL7_LUPLU</name>
<evidence type="ECO:0000256" key="3">
    <source>
        <dbReference type="ARBA" id="ARBA00022763"/>
    </source>
</evidence>
<dbReference type="GO" id="GO:0070628">
    <property type="term" value="F:proteasome binding"/>
    <property type="evidence" value="ECO:0007669"/>
    <property type="project" value="TreeGrafter"/>
</dbReference>
<feature type="domain" description="UBA" evidence="8">
    <location>
        <begin position="159"/>
        <end position="202"/>
    </location>
</feature>
<dbReference type="NCBIfam" id="TIGR00601">
    <property type="entry name" value="rad23"/>
    <property type="match status" value="1"/>
</dbReference>
<dbReference type="FunFam" id="1.10.10.540:FF:000001">
    <property type="entry name" value="UV excision repair protein RAD23 B"/>
    <property type="match status" value="1"/>
</dbReference>
<organism evidence="10 11">
    <name type="scientific">Lupinus luteus</name>
    <name type="common">European yellow lupine</name>
    <dbReference type="NCBI Taxonomy" id="3873"/>
    <lineage>
        <taxon>Eukaryota</taxon>
        <taxon>Viridiplantae</taxon>
        <taxon>Streptophyta</taxon>
        <taxon>Embryophyta</taxon>
        <taxon>Tracheophyta</taxon>
        <taxon>Spermatophyta</taxon>
        <taxon>Magnoliopsida</taxon>
        <taxon>eudicotyledons</taxon>
        <taxon>Gunneridae</taxon>
        <taxon>Pentapetalae</taxon>
        <taxon>rosids</taxon>
        <taxon>fabids</taxon>
        <taxon>Fabales</taxon>
        <taxon>Fabaceae</taxon>
        <taxon>Papilionoideae</taxon>
        <taxon>50 kb inversion clade</taxon>
        <taxon>genistoids sensu lato</taxon>
        <taxon>core genistoids</taxon>
        <taxon>Genisteae</taxon>
        <taxon>Lupinus</taxon>
    </lineage>
</organism>
<evidence type="ECO:0000313" key="11">
    <source>
        <dbReference type="Proteomes" id="UP001497480"/>
    </source>
</evidence>
<dbReference type="PROSITE" id="PS50030">
    <property type="entry name" value="UBA"/>
    <property type="match status" value="2"/>
</dbReference>
<dbReference type="Gene3D" id="1.10.8.10">
    <property type="entry name" value="DNA helicase RuvA subunit, C-terminal domain"/>
    <property type="match status" value="2"/>
</dbReference>
<evidence type="ECO:0000256" key="2">
    <source>
        <dbReference type="ARBA" id="ARBA00022737"/>
    </source>
</evidence>
<proteinExistence type="inferred from homology"/>
<dbReference type="Gene3D" id="3.10.20.90">
    <property type="entry name" value="Phosphatidylinositol 3-kinase Catalytic Subunit, Chain A, domain 1"/>
    <property type="match status" value="1"/>
</dbReference>
<feature type="compositionally biased region" description="Low complexity" evidence="7">
    <location>
        <begin position="79"/>
        <end position="92"/>
    </location>
</feature>
<dbReference type="GO" id="GO:0031593">
    <property type="term" value="F:polyubiquitin modification-dependent protein binding"/>
    <property type="evidence" value="ECO:0007669"/>
    <property type="project" value="UniProtKB-UniRule"/>
</dbReference>
<dbReference type="Pfam" id="PF09280">
    <property type="entry name" value="XPC-binding"/>
    <property type="match status" value="1"/>
</dbReference>
<evidence type="ECO:0000259" key="8">
    <source>
        <dbReference type="PROSITE" id="PS50030"/>
    </source>
</evidence>
<accession>A0AAV1VTL7</accession>
<keyword evidence="11" id="KW-1185">Reference proteome</keyword>
<dbReference type="Gene3D" id="1.10.10.540">
    <property type="entry name" value="XPC-binding domain"/>
    <property type="match status" value="1"/>
</dbReference>
<evidence type="ECO:0000256" key="5">
    <source>
        <dbReference type="ARBA" id="ARBA00023242"/>
    </source>
</evidence>
<dbReference type="SUPFAM" id="SSF46934">
    <property type="entry name" value="UBA-like"/>
    <property type="match status" value="2"/>
</dbReference>
<dbReference type="Pfam" id="PF00240">
    <property type="entry name" value="ubiquitin"/>
    <property type="match status" value="1"/>
</dbReference>
<dbReference type="FunFam" id="1.10.8.10:FF:000003">
    <property type="entry name" value="UV excision repair protein RAD23 homolog"/>
    <property type="match status" value="1"/>
</dbReference>
<dbReference type="PROSITE" id="PS50053">
    <property type="entry name" value="UBIQUITIN_2"/>
    <property type="match status" value="1"/>
</dbReference>
<evidence type="ECO:0000256" key="1">
    <source>
        <dbReference type="ARBA" id="ARBA00009878"/>
    </source>
</evidence>
<dbReference type="PRINTS" id="PR01839">
    <property type="entry name" value="RAD23PROTEIN"/>
</dbReference>
<dbReference type="FunFam" id="1.10.8.10:FF:000002">
    <property type="entry name" value="UV excision repair protein RAD23 homolog"/>
    <property type="match status" value="1"/>
</dbReference>
<protein>
    <recommendedName>
        <fullName evidence="6">Ubiquitin receptor RAD23</fullName>
    </recommendedName>
    <alternativeName>
        <fullName evidence="6">DNA repair protein RAD23</fullName>
    </alternativeName>
</protein>
<dbReference type="PANTHER" id="PTHR10621:SF35">
    <property type="entry name" value="UBIQUITIN RECEPTOR RAD23C"/>
    <property type="match status" value="1"/>
</dbReference>
<reference evidence="10 11" key="1">
    <citation type="submission" date="2024-03" db="EMBL/GenBank/DDBJ databases">
        <authorList>
            <person name="Martinez-Hernandez J."/>
        </authorList>
    </citation>
    <scope>NUCLEOTIDE SEQUENCE [LARGE SCALE GENOMIC DNA]</scope>
</reference>
<keyword evidence="2" id="KW-0677">Repeat</keyword>
<keyword evidence="6" id="KW-0963">Cytoplasm</keyword>
<dbReference type="InterPro" id="IPR015360">
    <property type="entry name" value="XPC-bd"/>
</dbReference>
<evidence type="ECO:0000313" key="10">
    <source>
        <dbReference type="EMBL" id="CAL0300283.1"/>
    </source>
</evidence>
<dbReference type="GO" id="GO:0043130">
    <property type="term" value="F:ubiquitin binding"/>
    <property type="evidence" value="ECO:0007669"/>
    <property type="project" value="UniProtKB-UniRule"/>
</dbReference>
<keyword evidence="4 6" id="KW-0234">DNA repair</keyword>
<feature type="compositionally biased region" description="Low complexity" evidence="7">
    <location>
        <begin position="215"/>
        <end position="237"/>
    </location>
</feature>
<dbReference type="CDD" id="cd14379">
    <property type="entry name" value="UBA1_Rad23_plant"/>
    <property type="match status" value="1"/>
</dbReference>
<comment type="function">
    <text evidence="6">Multiubiquitin chain receptor involved in modulation of proteasomal degradation. Involved in nucleotide excision repair.</text>
</comment>
<dbReference type="CDD" id="cd01805">
    <property type="entry name" value="Ubl_Rad23"/>
    <property type="match status" value="1"/>
</dbReference>
<feature type="domain" description="UBA" evidence="8">
    <location>
        <begin position="342"/>
        <end position="383"/>
    </location>
</feature>
<evidence type="ECO:0000256" key="6">
    <source>
        <dbReference type="RuleBase" id="RU367049"/>
    </source>
</evidence>
<evidence type="ECO:0000259" key="9">
    <source>
        <dbReference type="PROSITE" id="PS50053"/>
    </source>
</evidence>
<comment type="caution">
    <text evidence="10">The sequence shown here is derived from an EMBL/GenBank/DDBJ whole genome shotgun (WGS) entry which is preliminary data.</text>
</comment>
<dbReference type="GO" id="GO:0043161">
    <property type="term" value="P:proteasome-mediated ubiquitin-dependent protein catabolic process"/>
    <property type="evidence" value="ECO:0007669"/>
    <property type="project" value="UniProtKB-UniRule"/>
</dbReference>
<feature type="domain" description="Ubiquitin-like" evidence="9">
    <location>
        <begin position="1"/>
        <end position="79"/>
    </location>
</feature>
<sequence length="390" mass="41365">MKVFVKTLKGTHFEIEVKPEDTVSEVKKNIETVQGADVYPAAQQMLIHQGKVLKDATTLEENKVAENSFIVIMLSKSKSTSGEGSATSTAPSVKTSQISAAPTSTLPVSVSVAPAATIPPPVTAPAPAPSTAPASIPTSTAVEGSDIYGHASSNLVAGNNLEEIIQHILDMGGGSWDRDTVVRALRAAFNNPERAVEYLYSGIPEQAEVPVVGVPPSAQPANPTAPAQQAAQPSPASLGGPNALPLDLFPQGLPNAGAAGAGSLDFLRNSQQFQALRAMVQANPQILQPMLQELGKQNPQLMRLIRDHQADFLRLINEPMEGGEGDLLGQLAAGAPQTVTVTPEEREAIERLEAMGFDRATVLEVYFACNKNEELAANYLLDHMHEFDEQ</sequence>
<feature type="region of interest" description="Disordered" evidence="7">
    <location>
        <begin position="214"/>
        <end position="242"/>
    </location>
</feature>
<evidence type="ECO:0000256" key="4">
    <source>
        <dbReference type="ARBA" id="ARBA00023204"/>
    </source>
</evidence>
<comment type="similarity">
    <text evidence="1 6">Belongs to the RAD23 family.</text>
</comment>
<keyword evidence="5 6" id="KW-0539">Nucleus</keyword>
<dbReference type="InterPro" id="IPR000626">
    <property type="entry name" value="Ubiquitin-like_dom"/>
</dbReference>
<dbReference type="Pfam" id="PF00627">
    <property type="entry name" value="UBA"/>
    <property type="match status" value="2"/>
</dbReference>
<dbReference type="GO" id="GO:0005829">
    <property type="term" value="C:cytosol"/>
    <property type="evidence" value="ECO:0007669"/>
    <property type="project" value="TreeGrafter"/>
</dbReference>
<dbReference type="AlphaFoldDB" id="A0AAV1VTL7"/>
<dbReference type="InterPro" id="IPR004806">
    <property type="entry name" value="Rad23"/>
</dbReference>
<dbReference type="SUPFAM" id="SSF54236">
    <property type="entry name" value="Ubiquitin-like"/>
    <property type="match status" value="1"/>
</dbReference>
<dbReference type="FunFam" id="3.10.20.90:FF:000069">
    <property type="entry name" value="UV excision repair protein RAD23"/>
    <property type="match status" value="1"/>
</dbReference>
<dbReference type="SUPFAM" id="SSF101238">
    <property type="entry name" value="XPC-binding domain"/>
    <property type="match status" value="1"/>
</dbReference>
<dbReference type="GO" id="GO:0005654">
    <property type="term" value="C:nucleoplasm"/>
    <property type="evidence" value="ECO:0007669"/>
    <property type="project" value="TreeGrafter"/>
</dbReference>
<dbReference type="EMBL" id="CAXHTB010000001">
    <property type="protein sequence ID" value="CAL0300283.1"/>
    <property type="molecule type" value="Genomic_DNA"/>
</dbReference>
<keyword evidence="3 6" id="KW-0227">DNA damage</keyword>
<dbReference type="InterPro" id="IPR029071">
    <property type="entry name" value="Ubiquitin-like_domsf"/>
</dbReference>
<evidence type="ECO:0000256" key="7">
    <source>
        <dbReference type="SAM" id="MobiDB-lite"/>
    </source>
</evidence>
<dbReference type="SMART" id="SM00213">
    <property type="entry name" value="UBQ"/>
    <property type="match status" value="1"/>
</dbReference>
<dbReference type="SMART" id="SM00727">
    <property type="entry name" value="STI1"/>
    <property type="match status" value="1"/>
</dbReference>
<dbReference type="PANTHER" id="PTHR10621">
    <property type="entry name" value="UV EXCISION REPAIR PROTEIN RAD23"/>
    <property type="match status" value="1"/>
</dbReference>
<dbReference type="InterPro" id="IPR006636">
    <property type="entry name" value="STI1_HS-bd"/>
</dbReference>
<dbReference type="InterPro" id="IPR036353">
    <property type="entry name" value="XPC-bd_sf"/>
</dbReference>
<dbReference type="SMART" id="SM00165">
    <property type="entry name" value="UBA"/>
    <property type="match status" value="2"/>
</dbReference>
<dbReference type="GO" id="GO:0003684">
    <property type="term" value="F:damaged DNA binding"/>
    <property type="evidence" value="ECO:0007669"/>
    <property type="project" value="UniProtKB-UniRule"/>
</dbReference>
<dbReference type="InterPro" id="IPR009060">
    <property type="entry name" value="UBA-like_sf"/>
</dbReference>
<dbReference type="GO" id="GO:0006289">
    <property type="term" value="P:nucleotide-excision repair"/>
    <property type="evidence" value="ECO:0007669"/>
    <property type="project" value="UniProtKB-UniRule"/>
</dbReference>
<gene>
    <name evidence="10" type="ORF">LLUT_LOCUS1343</name>
</gene>
<feature type="region of interest" description="Disordered" evidence="7">
    <location>
        <begin position="79"/>
        <end position="98"/>
    </location>
</feature>
<dbReference type="Proteomes" id="UP001497480">
    <property type="component" value="Unassembled WGS sequence"/>
</dbReference>
<comment type="subcellular location">
    <subcellularLocation>
        <location evidence="6">Nucleus</location>
    </subcellularLocation>
    <subcellularLocation>
        <location evidence="6">Cytoplasm</location>
    </subcellularLocation>
</comment>